<dbReference type="PROSITE" id="PS50977">
    <property type="entry name" value="HTH_TETR_2"/>
    <property type="match status" value="1"/>
</dbReference>
<organism evidence="6 7">
    <name type="scientific">Gilvimarinus algae</name>
    <dbReference type="NCBI Taxonomy" id="3058037"/>
    <lineage>
        <taxon>Bacteria</taxon>
        <taxon>Pseudomonadati</taxon>
        <taxon>Pseudomonadota</taxon>
        <taxon>Gammaproteobacteria</taxon>
        <taxon>Cellvibrionales</taxon>
        <taxon>Cellvibrionaceae</taxon>
        <taxon>Gilvimarinus</taxon>
    </lineage>
</organism>
<evidence type="ECO:0000256" key="4">
    <source>
        <dbReference type="PROSITE-ProRule" id="PRU00335"/>
    </source>
</evidence>
<evidence type="ECO:0000256" key="2">
    <source>
        <dbReference type="ARBA" id="ARBA00023125"/>
    </source>
</evidence>
<protein>
    <submittedName>
        <fullName evidence="6">CerR family C-terminal domain-containing protein</fullName>
    </submittedName>
</protein>
<keyword evidence="3" id="KW-0804">Transcription</keyword>
<proteinExistence type="predicted"/>
<dbReference type="PANTHER" id="PTHR30055:SF234">
    <property type="entry name" value="HTH-TYPE TRANSCRIPTIONAL REGULATOR BETI"/>
    <property type="match status" value="1"/>
</dbReference>
<dbReference type="Gene3D" id="1.10.10.60">
    <property type="entry name" value="Homeodomain-like"/>
    <property type="match status" value="1"/>
</dbReference>
<dbReference type="Gene3D" id="1.10.357.10">
    <property type="entry name" value="Tetracycline Repressor, domain 2"/>
    <property type="match status" value="1"/>
</dbReference>
<dbReference type="SUPFAM" id="SSF48498">
    <property type="entry name" value="Tetracyclin repressor-like, C-terminal domain"/>
    <property type="match status" value="1"/>
</dbReference>
<dbReference type="InterPro" id="IPR050109">
    <property type="entry name" value="HTH-type_TetR-like_transc_reg"/>
</dbReference>
<dbReference type="Pfam" id="PF09209">
    <property type="entry name" value="CecR_C"/>
    <property type="match status" value="1"/>
</dbReference>
<dbReference type="PRINTS" id="PR00455">
    <property type="entry name" value="HTHTETR"/>
</dbReference>
<dbReference type="RefSeq" id="WP_302714327.1">
    <property type="nucleotide sequence ID" value="NZ_JAULRT010000062.1"/>
</dbReference>
<dbReference type="Proteomes" id="UP001168380">
    <property type="component" value="Unassembled WGS sequence"/>
</dbReference>
<dbReference type="Pfam" id="PF00440">
    <property type="entry name" value="TetR_N"/>
    <property type="match status" value="1"/>
</dbReference>
<gene>
    <name evidence="6" type="ORF">QWI16_15135</name>
</gene>
<feature type="domain" description="HTH tetR-type" evidence="5">
    <location>
        <begin position="16"/>
        <end position="76"/>
    </location>
</feature>
<keyword evidence="1" id="KW-0805">Transcription regulation</keyword>
<evidence type="ECO:0000259" key="5">
    <source>
        <dbReference type="PROSITE" id="PS50977"/>
    </source>
</evidence>
<keyword evidence="2 4" id="KW-0238">DNA-binding</keyword>
<feature type="DNA-binding region" description="H-T-H motif" evidence="4">
    <location>
        <begin position="39"/>
        <end position="58"/>
    </location>
</feature>
<dbReference type="InterPro" id="IPR036271">
    <property type="entry name" value="Tet_transcr_reg_TetR-rel_C_sf"/>
</dbReference>
<evidence type="ECO:0000313" key="7">
    <source>
        <dbReference type="Proteomes" id="UP001168380"/>
    </source>
</evidence>
<dbReference type="PANTHER" id="PTHR30055">
    <property type="entry name" value="HTH-TYPE TRANSCRIPTIONAL REGULATOR RUTR"/>
    <property type="match status" value="1"/>
</dbReference>
<accession>A0ABT8TJ46</accession>
<dbReference type="InterPro" id="IPR009057">
    <property type="entry name" value="Homeodomain-like_sf"/>
</dbReference>
<dbReference type="SUPFAM" id="SSF46689">
    <property type="entry name" value="Homeodomain-like"/>
    <property type="match status" value="1"/>
</dbReference>
<keyword evidence="7" id="KW-1185">Reference proteome</keyword>
<dbReference type="EMBL" id="JAULRT010000062">
    <property type="protein sequence ID" value="MDO3383514.1"/>
    <property type="molecule type" value="Genomic_DNA"/>
</dbReference>
<evidence type="ECO:0000256" key="3">
    <source>
        <dbReference type="ARBA" id="ARBA00023163"/>
    </source>
</evidence>
<dbReference type="InterPro" id="IPR015292">
    <property type="entry name" value="Tscrpt_reg_YbiH_C"/>
</dbReference>
<dbReference type="InterPro" id="IPR001647">
    <property type="entry name" value="HTH_TetR"/>
</dbReference>
<evidence type="ECO:0000313" key="6">
    <source>
        <dbReference type="EMBL" id="MDO3383514.1"/>
    </source>
</evidence>
<reference evidence="6" key="1">
    <citation type="submission" date="2023-07" db="EMBL/GenBank/DDBJ databases">
        <title>Gilvimarinus algae sp. nov., isolated from the surface of Kelp.</title>
        <authorList>
            <person name="Sun Y.Y."/>
            <person name="Gong Y."/>
            <person name="Du Z.J."/>
        </authorList>
    </citation>
    <scope>NUCLEOTIDE SEQUENCE</scope>
    <source>
        <strain evidence="6">SDUM040014</strain>
    </source>
</reference>
<sequence length="223" mass="24770">MTQKKANARPALAQGDSTEAKLLDAGMALFGELGFKATTTRMIADRAGANIGSIAYYFGNKRGLYLAIAEHIGQHLKEKLGIAQLFAEAPPADELSPVLALELLNQLANKMIDLFACDREAEKWLMVIMREQVNPTEAFEHLYKNAFLQVHSTLSFLISRLMKRSAEEDEVLMETHFLVGRIVFLLVGKTPLLRRLGQTGGYSEETVVLAKGVMARHLRQLVN</sequence>
<evidence type="ECO:0000256" key="1">
    <source>
        <dbReference type="ARBA" id="ARBA00023015"/>
    </source>
</evidence>
<comment type="caution">
    <text evidence="6">The sequence shown here is derived from an EMBL/GenBank/DDBJ whole genome shotgun (WGS) entry which is preliminary data.</text>
</comment>
<name>A0ABT8TJ46_9GAMM</name>